<evidence type="ECO:0000313" key="1">
    <source>
        <dbReference type="EMBL" id="AID37284.1"/>
    </source>
</evidence>
<name>A0A096XNU3_SERMA</name>
<keyword evidence="1" id="KW-0614">Plasmid</keyword>
<dbReference type="RefSeq" id="WP_024125997.1">
    <property type="nucleotide sequence ID" value="NZ_KJ577613.1"/>
</dbReference>
<organism evidence="1">
    <name type="scientific">Serratia marcescens</name>
    <dbReference type="NCBI Taxonomy" id="615"/>
    <lineage>
        <taxon>Bacteria</taxon>
        <taxon>Pseudomonadati</taxon>
        <taxon>Pseudomonadota</taxon>
        <taxon>Gammaproteobacteria</taxon>
        <taxon>Enterobacterales</taxon>
        <taxon>Yersiniaceae</taxon>
        <taxon>Serratia</taxon>
    </lineage>
</organism>
<sequence length="120" mass="13455">MTISITDEEWDELSPENFETAALLRAVDAVDVLRCDLNDSEHGGPPQLRTDLLKLHQLAMAVFNEGSRSRVDELFELAVDLEDQVHSLMTSLEQVQETLSQLTTLYPESLSYEDGDVSES</sequence>
<gene>
    <name evidence="1" type="ORF">pDCPR1_17</name>
</gene>
<accession>A0A096XNU3</accession>
<reference evidence="1" key="1">
    <citation type="journal article" date="2014" name="Antimicrob. Agents Chemother.">
        <title>A blaVIM-2 Plasmid Disseminating in Extensively Drug-Resistant Clinical Pseudomonas aeruginosa and Serratia marcescens Isolates.</title>
        <authorList>
            <person name="Vilacoba E."/>
            <person name="Quiroga C."/>
            <person name="Pistorio M."/>
            <person name="Famiglietti A."/>
            <person name="Rodriguez H."/>
            <person name="Kovensky J."/>
            <person name="Deraspe M."/>
            <person name="Raymond F."/>
            <person name="Roy P.H."/>
            <person name="Centron D."/>
        </authorList>
    </citation>
    <scope>NUCLEOTIDE SEQUENCE</scope>
    <source>
        <strain evidence="1">Sm68313</strain>
        <plasmid evidence="1">pDCPR1</plasmid>
    </source>
</reference>
<proteinExistence type="predicted"/>
<dbReference type="AlphaFoldDB" id="A0A096XNU3"/>
<geneLocation type="plasmid" evidence="1">
    <name>pDCPR1</name>
</geneLocation>
<protein>
    <recommendedName>
        <fullName evidence="2">Transposase</fullName>
    </recommendedName>
</protein>
<evidence type="ECO:0008006" key="2">
    <source>
        <dbReference type="Google" id="ProtNLM"/>
    </source>
</evidence>
<dbReference type="EMBL" id="KJ577613">
    <property type="protein sequence ID" value="AID37284.1"/>
    <property type="molecule type" value="Genomic_DNA"/>
</dbReference>